<reference evidence="2" key="1">
    <citation type="submission" date="2018-06" db="EMBL/GenBank/DDBJ databases">
        <authorList>
            <person name="Zhirakovskaya E."/>
        </authorList>
    </citation>
    <scope>NUCLEOTIDE SEQUENCE</scope>
</reference>
<feature type="transmembrane region" description="Helical" evidence="1">
    <location>
        <begin position="209"/>
        <end position="229"/>
    </location>
</feature>
<feature type="transmembrane region" description="Helical" evidence="1">
    <location>
        <begin position="235"/>
        <end position="253"/>
    </location>
</feature>
<proteinExistence type="predicted"/>
<dbReference type="PANTHER" id="PTHR35337">
    <property type="entry name" value="SLR1478 PROTEIN"/>
    <property type="match status" value="1"/>
</dbReference>
<dbReference type="Pfam" id="PF01944">
    <property type="entry name" value="SpoIIM"/>
    <property type="match status" value="1"/>
</dbReference>
<evidence type="ECO:0000256" key="1">
    <source>
        <dbReference type="SAM" id="Phobius"/>
    </source>
</evidence>
<keyword evidence="1" id="KW-1133">Transmembrane helix</keyword>
<keyword evidence="1" id="KW-0472">Membrane</keyword>
<dbReference type="AlphaFoldDB" id="A0A3B1AF71"/>
<accession>A0A3B1AF71</accession>
<organism evidence="2">
    <name type="scientific">hydrothermal vent metagenome</name>
    <dbReference type="NCBI Taxonomy" id="652676"/>
    <lineage>
        <taxon>unclassified sequences</taxon>
        <taxon>metagenomes</taxon>
        <taxon>ecological metagenomes</taxon>
    </lineage>
</organism>
<feature type="transmembrane region" description="Helical" evidence="1">
    <location>
        <begin position="274"/>
        <end position="292"/>
    </location>
</feature>
<feature type="transmembrane region" description="Helical" evidence="1">
    <location>
        <begin position="109"/>
        <end position="128"/>
    </location>
</feature>
<keyword evidence="1" id="KW-0812">Transmembrane</keyword>
<dbReference type="EMBL" id="UOFR01000060">
    <property type="protein sequence ID" value="VAW98533.1"/>
    <property type="molecule type" value="Genomic_DNA"/>
</dbReference>
<feature type="transmembrane region" description="Helical" evidence="1">
    <location>
        <begin position="304"/>
        <end position="322"/>
    </location>
</feature>
<dbReference type="InterPro" id="IPR002798">
    <property type="entry name" value="SpoIIM-like"/>
</dbReference>
<protein>
    <submittedName>
        <fullName evidence="2">Integral membrane protein</fullName>
    </submittedName>
</protein>
<dbReference type="PANTHER" id="PTHR35337:SF1">
    <property type="entry name" value="SLR1478 PROTEIN"/>
    <property type="match status" value="1"/>
</dbReference>
<evidence type="ECO:0000313" key="2">
    <source>
        <dbReference type="EMBL" id="VAW98533.1"/>
    </source>
</evidence>
<feature type="transmembrane region" description="Helical" evidence="1">
    <location>
        <begin position="179"/>
        <end position="202"/>
    </location>
</feature>
<name>A0A3B1AF71_9ZZZZ</name>
<sequence>MNQDSFTAKYQPQWDEFENWLNSRNNKSSKPQQPATSISVEIPHLYRQLCHHLSLAQSRNYSAHLVEYLNQLTLRGHQRLYRAKSNTLSGFLDFVFYEFPSLVRSQWRLFLLATVLFYGPLFGIGYAIQLDPELVYSVLPPEQVSKFKSMYDPEAKHIGTDREADDDFYMFGYYIKNNISVGFQTFAGGMLFGLGSIFFLVYNGLVIGAVAGHLIQIGYSETFLSFVVGHGSFELTAIVIAGMAGLKLGGALVRPGLYSRGEALKRAGKVSLKLVYGVILMLVVAAFIEAFWSSKGNIDSSIKFVVGYALWGIIIFYFLIIGRRRAT</sequence>
<gene>
    <name evidence="2" type="ORF">MNBD_GAMMA21-2211</name>
</gene>